<feature type="chain" id="PRO_5010323841" description="Solute-binding protein family 3/N-terminal domain-containing protein" evidence="1">
    <location>
        <begin position="18"/>
        <end position="299"/>
    </location>
</feature>
<proteinExistence type="predicted"/>
<dbReference type="EMBL" id="MKJU01000027">
    <property type="protein sequence ID" value="OHU90167.1"/>
    <property type="molecule type" value="Genomic_DNA"/>
</dbReference>
<reference evidence="2 3" key="1">
    <citation type="submission" date="2016-09" db="EMBL/GenBank/DDBJ databases">
        <title>Pseudoalteromonas amylolytica sp. nov., isolated from the surface seawater.</title>
        <authorList>
            <person name="Wu Y.-H."/>
            <person name="Cheng H."/>
            <person name="Jin X.-B."/>
            <person name="Wang C.-S."/>
            <person name="Xu X.-W."/>
        </authorList>
    </citation>
    <scope>NUCLEOTIDE SEQUENCE [LARGE SCALE GENOMIC DNA]</scope>
    <source>
        <strain evidence="2 3">JW1</strain>
    </source>
</reference>
<keyword evidence="1" id="KW-0732">Signal</keyword>
<feature type="signal peptide" evidence="1">
    <location>
        <begin position="1"/>
        <end position="17"/>
    </location>
</feature>
<evidence type="ECO:0000313" key="2">
    <source>
        <dbReference type="EMBL" id="OHU90167.1"/>
    </source>
</evidence>
<gene>
    <name evidence="2" type="ORF">BET10_14405</name>
</gene>
<dbReference type="AlphaFoldDB" id="A0A1S1MXP6"/>
<evidence type="ECO:0000256" key="1">
    <source>
        <dbReference type="SAM" id="SignalP"/>
    </source>
</evidence>
<dbReference type="Proteomes" id="UP000179786">
    <property type="component" value="Unassembled WGS sequence"/>
</dbReference>
<dbReference type="STRING" id="1859457.BET10_14405"/>
<dbReference type="SUPFAM" id="SSF53850">
    <property type="entry name" value="Periplasmic binding protein-like II"/>
    <property type="match status" value="1"/>
</dbReference>
<sequence length="299" mass="34425">MLLFFALFYFVSHIVNAKQAHNATVQVVRYNIAELSNDPKQSYYIELLRLALQKSVKEYGEYELKALILNDVPQGRTLDLLANQDIIDVHWSVTSIAREQLLGVVYIPLLRGLMGARLFLIHKDDAEKFAQINNPRWLFNHSVGSGVDWPDTKIYEKTGFTVATADSTHLHEMLAQKRFELFPRALHEPWGEIAQHSNLMVEPTLALCYPAAMYFFVHPDNHTLRKRLTFGLQQAIEDGSFEALFFSDSIIADAIQRSNFAQRRVLSIPNPFMSIRTRDTLKVEQYVWPPLQNCVMPKM</sequence>
<keyword evidence="3" id="KW-1185">Reference proteome</keyword>
<evidence type="ECO:0000313" key="3">
    <source>
        <dbReference type="Proteomes" id="UP000179786"/>
    </source>
</evidence>
<evidence type="ECO:0008006" key="4">
    <source>
        <dbReference type="Google" id="ProtNLM"/>
    </source>
</evidence>
<protein>
    <recommendedName>
        <fullName evidence="4">Solute-binding protein family 3/N-terminal domain-containing protein</fullName>
    </recommendedName>
</protein>
<accession>A0A1S1MXP6</accession>
<comment type="caution">
    <text evidence="2">The sequence shown here is derived from an EMBL/GenBank/DDBJ whole genome shotgun (WGS) entry which is preliminary data.</text>
</comment>
<name>A0A1S1MXP6_9GAMM</name>
<organism evidence="2 3">
    <name type="scientific">Pseudoalteromonas amylolytica</name>
    <dbReference type="NCBI Taxonomy" id="1859457"/>
    <lineage>
        <taxon>Bacteria</taxon>
        <taxon>Pseudomonadati</taxon>
        <taxon>Pseudomonadota</taxon>
        <taxon>Gammaproteobacteria</taxon>
        <taxon>Alteromonadales</taxon>
        <taxon>Pseudoalteromonadaceae</taxon>
        <taxon>Pseudoalteromonas</taxon>
    </lineage>
</organism>